<dbReference type="Pfam" id="PF03915">
    <property type="entry name" value="AIP3"/>
    <property type="match status" value="1"/>
</dbReference>
<dbReference type="PANTHER" id="PTHR22741:SF11">
    <property type="entry name" value="SICKLE TAIL PROTEIN HOMOLOG"/>
    <property type="match status" value="1"/>
</dbReference>
<dbReference type="FunFam" id="1.20.58.1540:FF:000001">
    <property type="entry name" value="SRC kinase signaling inhibitor 1"/>
    <property type="match status" value="1"/>
</dbReference>
<dbReference type="GO" id="GO:0005856">
    <property type="term" value="C:cytoskeleton"/>
    <property type="evidence" value="ECO:0007669"/>
    <property type="project" value="UniProtKB-SubCell"/>
</dbReference>
<dbReference type="Gene3D" id="1.20.58.1540">
    <property type="entry name" value="Actin interacting protein 3, C-terminal domain"/>
    <property type="match status" value="1"/>
</dbReference>
<organism evidence="9 10">
    <name type="scientific">Pan troglodytes</name>
    <name type="common">Chimpanzee</name>
    <dbReference type="NCBI Taxonomy" id="9598"/>
    <lineage>
        <taxon>Eukaryota</taxon>
        <taxon>Metazoa</taxon>
        <taxon>Chordata</taxon>
        <taxon>Craniata</taxon>
        <taxon>Vertebrata</taxon>
        <taxon>Euteleostomi</taxon>
        <taxon>Mammalia</taxon>
        <taxon>Eutheria</taxon>
        <taxon>Euarchontoglires</taxon>
        <taxon>Primates</taxon>
        <taxon>Haplorrhini</taxon>
        <taxon>Catarrhini</taxon>
        <taxon>Hominidae</taxon>
        <taxon>Pan</taxon>
    </lineage>
</organism>
<feature type="compositionally biased region" description="Polar residues" evidence="7">
    <location>
        <begin position="48"/>
        <end position="62"/>
    </location>
</feature>
<feature type="region of interest" description="Disordered" evidence="7">
    <location>
        <begin position="1447"/>
        <end position="1474"/>
    </location>
</feature>
<feature type="region of interest" description="Disordered" evidence="7">
    <location>
        <begin position="1513"/>
        <end position="1537"/>
    </location>
</feature>
<feature type="region of interest" description="Disordered" evidence="7">
    <location>
        <begin position="1270"/>
        <end position="1296"/>
    </location>
</feature>
<reference evidence="9 10" key="1">
    <citation type="submission" date="2017-12" db="EMBL/GenBank/DDBJ databases">
        <title>High-resolution comparative analysis of great ape genomes.</title>
        <authorList>
            <person name="Pollen A."/>
            <person name="Hastie A."/>
            <person name="Hormozdiari F."/>
            <person name="Dougherty M."/>
            <person name="Liu R."/>
            <person name="Chaisson M."/>
            <person name="Hoppe E."/>
            <person name="Hill C."/>
            <person name="Pang A."/>
            <person name="Hillier L."/>
            <person name="Baker C."/>
            <person name="Armstrong J."/>
            <person name="Shendure J."/>
            <person name="Paten B."/>
            <person name="Wilson R."/>
            <person name="Chao H."/>
            <person name="Schneider V."/>
            <person name="Ventura M."/>
            <person name="Kronenberg Z."/>
            <person name="Murali S."/>
            <person name="Gordon D."/>
            <person name="Cantsilieris S."/>
            <person name="Munson K."/>
            <person name="Nelson B."/>
            <person name="Raja A."/>
            <person name="Underwood J."/>
            <person name="Diekhans M."/>
            <person name="Fiddes I."/>
            <person name="Haussler D."/>
            <person name="Eichler E."/>
        </authorList>
    </citation>
    <scope>NUCLEOTIDE SEQUENCE [LARGE SCALE GENOMIC DNA]</scope>
    <source>
        <strain evidence="9">Yerkes chimp pedigree #C0471</strain>
    </source>
</reference>
<evidence type="ECO:0000256" key="4">
    <source>
        <dbReference type="ARBA" id="ARBA00023054"/>
    </source>
</evidence>
<feature type="region of interest" description="Disordered" evidence="7">
    <location>
        <begin position="1642"/>
        <end position="1742"/>
    </location>
</feature>
<comment type="subcellular location">
    <subcellularLocation>
        <location evidence="1">Cytoplasm</location>
        <location evidence="1">Cytoskeleton</location>
    </subcellularLocation>
</comment>
<accession>A0A2J8MNL3</accession>
<keyword evidence="3" id="KW-0597">Phosphoprotein</keyword>
<feature type="region of interest" description="Disordered" evidence="7">
    <location>
        <begin position="1572"/>
        <end position="1625"/>
    </location>
</feature>
<evidence type="ECO:0000259" key="8">
    <source>
        <dbReference type="Pfam" id="PF03915"/>
    </source>
</evidence>
<sequence>MEENESQKCEPCLPYSADRRQMQEQGKGNLHVTSPEDAECRRTKERLSNGNSRGSVSKSSRNIPRRHTLGGPRTSKEILGMQTSEMDRKREAFLEHLKQKYPHHASAIMGHQERLRDQTRSPKLSHSPQPPSLGDPVEHLSETSADSLEAMSEGDAPTPFSRGSRTRASLPVVRSTNQTKERSLGVLYLQYGDETKQLRMPNEITSADTIRALFVSAFPQQLTMKMLESPSVAIYIKDESRNVYYELNDVRNIQDRSLLKVYNKDPAHAFNHTPKTMNGDMRMQRELVYARGDGPGAPRPGSTAHPPHVIPNSPPSTPVPHSMPPSPSRIPYGGTRSMVVPGNATIPRDRISSLPVSRPISPSPSAILERRDVKPDEDMSGKNIAMYRNEGFYADPYLYHEGRMSIASSHGGHPLDVPDHIIAYHRTAIRSASAYCNPSMQAEMHMEQSLYRQKSRKYPDSHLPTLGSKTPPASPHRVSDLRMIDMHAHYNAHGPPHTMQPDRASPSRQAFKKEPGTLVYIEKPRSAAGLSSLVDLGPPLMEKQVFAYSTATIPKDRETSEKMMKTTANRNHTDSAGTPHVSGGKMLSALESTVPPSQPPPVGTSAIHMSLLEMRRSVAELRLQLQQMRQLQLQNQELLRAMMKKAELEISGKVMETMKRLEDPVQRQRVLVEQERQKYLHEEEKIVKKLCELEDFVEDLKKDSTAASRLVTLKDVEDGAFLLRQVGEAVATLKGEFPTLQNKMRAILRIEVEAVRFLKEEPHKLDSLLKRVRSMTDVLTMLRRHVTDGLLKGTDAAQAAQYMAMEKATAAEVLKSQEEAAHTSGQPFHSTGAPGDAKSEVVPLSGMTVHHVQSSPVVIQPSQHSVALLNPAQNLPHVASSPAVPQEATSTLQMSQAPQSPQIPMNGSAMQSLFIEEIHSVSAKNRAVSIEKAEKKWEEKRQNLDHYNGKEFEKLLEEAQANIMKSIPNLEMPPAAGPLPRGDAPMEKVELSEDSPNSEQDLEKLGGKSPPPPPPPPRRSYLPGSGLTTTRSGDVVYTGRKENITAKASSEDAGPSPQTRATKYPAEEPASAWTPSPPPVTTSSSKDEEEEEEEGDKIMAELQAFQKCSFMDVNSNSHAEPSRADSHVKDTRSGATVPPKEKKNLEFFHEDVRKSDVEYENGPQMEFQKVTTGALRPSDPPKWERGMENSISDASRTSEYKTEIIMKENSISNMSLLRDSRNYSQKTVPKANFSFSGISPLEDEINKGSKISGLQYSIPDTENQTLNYGKTKEMEKQNTDKCHVSSHTRLTESSVHDFKTEDQEVITTDFGQVVLRPKGARHANVNPNEDGESSSSSPTEENAATDNIAFMITETTVQVLSSGEVHDIVSQKGEDIQTVNIDARKEMTPRQEGTDNEEPVVCLDKKPVIIIFDEPMDIRSAYKRLSTIFEECDEELERMMMEEKIEEEEEEENGDSVVQNNNTSQMSHKKVAPGNLRTGQQVETKSQPHSLATETRIPGGQEMNRTELNKFGHVDSPNSECKGDDATDDQFESPKKKFKFKFPKKQLAALTQAIRTGTKTGKKTLQVVVYEEEEEDGTLKQHKEAKRFEIARSQPEDTPENTVRRQEQPSIESTSPISRTDEIRKNTYRTLDSLEQTIKQLENTISEMSPKALVDTSCSSNRDSVASSSHIAQEASPRPLLVPDEGPTALEPPTSIPSASRLQRGPTDEQDACPHECQEQTRNPGQTRQAVQTAGSPPISSG</sequence>
<protein>
    <submittedName>
        <fullName evidence="9">KIAA1217 isoform 9</fullName>
    </submittedName>
</protein>
<feature type="region of interest" description="Disordered" evidence="7">
    <location>
        <begin position="112"/>
        <end position="177"/>
    </location>
</feature>
<dbReference type="Proteomes" id="UP000236370">
    <property type="component" value="Unassembled WGS sequence"/>
</dbReference>
<feature type="compositionally biased region" description="Basic and acidic residues" evidence="7">
    <location>
        <begin position="1270"/>
        <end position="1283"/>
    </location>
</feature>
<feature type="compositionally biased region" description="Polar residues" evidence="7">
    <location>
        <begin position="1333"/>
        <end position="1342"/>
    </location>
</feature>
<dbReference type="PANTHER" id="PTHR22741">
    <property type="entry name" value="P140CAP/SNIP-RELATED"/>
    <property type="match status" value="1"/>
</dbReference>
<feature type="region of interest" description="Disordered" evidence="7">
    <location>
        <begin position="491"/>
        <end position="510"/>
    </location>
</feature>
<dbReference type="EMBL" id="NBAG03000250">
    <property type="protein sequence ID" value="PNI61114.1"/>
    <property type="molecule type" value="Genomic_DNA"/>
</dbReference>
<evidence type="ECO:0000256" key="6">
    <source>
        <dbReference type="SAM" id="Coils"/>
    </source>
</evidence>
<evidence type="ECO:0000256" key="1">
    <source>
        <dbReference type="ARBA" id="ARBA00004245"/>
    </source>
</evidence>
<dbReference type="InterPro" id="IPR051825">
    <property type="entry name" value="SRCIN1"/>
</dbReference>
<feature type="region of interest" description="Disordered" evidence="7">
    <location>
        <begin position="1317"/>
        <end position="1342"/>
    </location>
</feature>
<feature type="compositionally biased region" description="Pro residues" evidence="7">
    <location>
        <begin position="308"/>
        <end position="326"/>
    </location>
</feature>
<feature type="compositionally biased region" description="Basic and acidic residues" evidence="7">
    <location>
        <begin position="38"/>
        <end position="47"/>
    </location>
</feature>
<keyword evidence="4 6" id="KW-0175">Coiled coil</keyword>
<feature type="compositionally biased region" description="Polar residues" evidence="7">
    <location>
        <begin position="1608"/>
        <end position="1618"/>
    </location>
</feature>
<feature type="region of interest" description="Disordered" evidence="7">
    <location>
        <begin position="455"/>
        <end position="476"/>
    </location>
</feature>
<feature type="compositionally biased region" description="Polar residues" evidence="7">
    <location>
        <begin position="1720"/>
        <end position="1742"/>
    </location>
</feature>
<evidence type="ECO:0000256" key="3">
    <source>
        <dbReference type="ARBA" id="ARBA00022553"/>
    </source>
</evidence>
<feature type="region of interest" description="Disordered" evidence="7">
    <location>
        <begin position="291"/>
        <end position="326"/>
    </location>
</feature>
<feature type="compositionally biased region" description="Polar residues" evidence="7">
    <location>
        <begin position="1456"/>
        <end position="1466"/>
    </location>
</feature>
<evidence type="ECO:0000313" key="10">
    <source>
        <dbReference type="Proteomes" id="UP000236370"/>
    </source>
</evidence>
<proteinExistence type="predicted"/>
<gene>
    <name evidence="9" type="ORF">CK820_G0018936</name>
</gene>
<feature type="region of interest" description="Disordered" evidence="7">
    <location>
        <begin position="813"/>
        <end position="840"/>
    </location>
</feature>
<feature type="compositionally biased region" description="Basic and acidic residues" evidence="7">
    <location>
        <begin position="1120"/>
        <end position="1132"/>
    </location>
</feature>
<feature type="domain" description="Actin interacting protein 3-like C-terminal" evidence="8">
    <location>
        <begin position="188"/>
        <end position="268"/>
    </location>
</feature>
<dbReference type="InterPro" id="IPR022782">
    <property type="entry name" value="AIP3-like_C"/>
</dbReference>
<feature type="region of interest" description="Disordered" evidence="7">
    <location>
        <begin position="969"/>
        <end position="1195"/>
    </location>
</feature>
<keyword evidence="5" id="KW-0206">Cytoskeleton</keyword>
<feature type="region of interest" description="Disordered" evidence="7">
    <location>
        <begin position="1"/>
        <end position="80"/>
    </location>
</feature>
<evidence type="ECO:0000313" key="9">
    <source>
        <dbReference type="EMBL" id="PNI61114.1"/>
    </source>
</evidence>
<name>A0A2J8MNL3_PANTR</name>
<comment type="caution">
    <text evidence="9">The sequence shown here is derived from an EMBL/GenBank/DDBJ whole genome shotgun (WGS) entry which is preliminary data.</text>
</comment>
<evidence type="ECO:0000256" key="5">
    <source>
        <dbReference type="ARBA" id="ARBA00023212"/>
    </source>
</evidence>
<feature type="coiled-coil region" evidence="6">
    <location>
        <begin position="611"/>
        <end position="648"/>
    </location>
</feature>
<feature type="compositionally biased region" description="Basic and acidic residues" evidence="7">
    <location>
        <begin position="1577"/>
        <end position="1590"/>
    </location>
</feature>
<evidence type="ECO:0000256" key="2">
    <source>
        <dbReference type="ARBA" id="ARBA00022490"/>
    </source>
</evidence>
<feature type="compositionally biased region" description="Pro residues" evidence="7">
    <location>
        <begin position="1009"/>
        <end position="1018"/>
    </location>
</feature>
<keyword evidence="2" id="KW-0963">Cytoplasm</keyword>
<feature type="compositionally biased region" description="Basic and acidic residues" evidence="7">
    <location>
        <begin position="1139"/>
        <end position="1157"/>
    </location>
</feature>
<feature type="compositionally biased region" description="Polar residues" evidence="7">
    <location>
        <begin position="1656"/>
        <end position="1671"/>
    </location>
</feature>
<evidence type="ECO:0000256" key="7">
    <source>
        <dbReference type="SAM" id="MobiDB-lite"/>
    </source>
</evidence>